<protein>
    <submittedName>
        <fullName evidence="3">3-oxoacyl-[acyl-carrier protein] reductase</fullName>
    </submittedName>
</protein>
<organism evidence="3 4">
    <name type="scientific">Faunimonas pinastri</name>
    <dbReference type="NCBI Taxonomy" id="1855383"/>
    <lineage>
        <taxon>Bacteria</taxon>
        <taxon>Pseudomonadati</taxon>
        <taxon>Pseudomonadota</taxon>
        <taxon>Alphaproteobacteria</taxon>
        <taxon>Hyphomicrobiales</taxon>
        <taxon>Afifellaceae</taxon>
        <taxon>Faunimonas</taxon>
    </lineage>
</organism>
<dbReference type="RefSeq" id="WP_092495753.1">
    <property type="nucleotide sequence ID" value="NZ_FOFG01000003.1"/>
</dbReference>
<proteinExistence type="inferred from homology"/>
<dbReference type="NCBIfam" id="NF005559">
    <property type="entry name" value="PRK07231.1"/>
    <property type="match status" value="1"/>
</dbReference>
<name>A0A1H9EDH4_9HYPH</name>
<dbReference type="OrthoDB" id="7375193at2"/>
<keyword evidence="4" id="KW-1185">Reference proteome</keyword>
<dbReference type="AlphaFoldDB" id="A0A1H9EDH4"/>
<dbReference type="STRING" id="1855383.SAMN05216548_103143"/>
<dbReference type="InterPro" id="IPR002347">
    <property type="entry name" value="SDR_fam"/>
</dbReference>
<dbReference type="PANTHER" id="PTHR43669:SF3">
    <property type="entry name" value="ALCOHOL DEHYDROGENASE, PUTATIVE (AFU_ORTHOLOGUE AFUA_3G03445)-RELATED"/>
    <property type="match status" value="1"/>
</dbReference>
<dbReference type="Pfam" id="PF13561">
    <property type="entry name" value="adh_short_C2"/>
    <property type="match status" value="1"/>
</dbReference>
<dbReference type="InterPro" id="IPR036291">
    <property type="entry name" value="NAD(P)-bd_dom_sf"/>
</dbReference>
<accession>A0A1H9EDH4</accession>
<dbReference type="Proteomes" id="UP000199647">
    <property type="component" value="Unassembled WGS sequence"/>
</dbReference>
<evidence type="ECO:0000256" key="2">
    <source>
        <dbReference type="ARBA" id="ARBA00023002"/>
    </source>
</evidence>
<evidence type="ECO:0000313" key="4">
    <source>
        <dbReference type="Proteomes" id="UP000199647"/>
    </source>
</evidence>
<dbReference type="PROSITE" id="PS00061">
    <property type="entry name" value="ADH_SHORT"/>
    <property type="match status" value="1"/>
</dbReference>
<dbReference type="InterPro" id="IPR020904">
    <property type="entry name" value="Sc_DH/Rdtase_CS"/>
</dbReference>
<comment type="similarity">
    <text evidence="1">Belongs to the short-chain dehydrogenases/reductases (SDR) family.</text>
</comment>
<sequence>MRLKGMTAIVTGAASGLGEATARRFAEEGARIVVADIDGEKAAEVARQIDASGSTAIALACDITSAAACGDLVARAEDFFGAPIDIFHANAGTSFSTPLGEAEPGRIERTIEINLLGAVFSAQAAMPSLVRSGNGVLLFTSSLQAILGRPARSVYTATKHAITGLVKSLALEFGPQNVRVNAIAPTGIDTPLLRLQLSRVTDDVDARIASMAASLPLGRMPTPRDFTDAAVFLASAEARCITGQTLVVDCGASAGIAEPRPAAS</sequence>
<dbReference type="EMBL" id="FOFG01000003">
    <property type="protein sequence ID" value="SEQ23699.1"/>
    <property type="molecule type" value="Genomic_DNA"/>
</dbReference>
<dbReference type="CDD" id="cd05233">
    <property type="entry name" value="SDR_c"/>
    <property type="match status" value="1"/>
</dbReference>
<reference evidence="3 4" key="1">
    <citation type="submission" date="2016-10" db="EMBL/GenBank/DDBJ databases">
        <authorList>
            <person name="de Groot N.N."/>
        </authorList>
    </citation>
    <scope>NUCLEOTIDE SEQUENCE [LARGE SCALE GENOMIC DNA]</scope>
    <source>
        <strain evidence="3 4">A52C2</strain>
    </source>
</reference>
<dbReference type="GO" id="GO:0016491">
    <property type="term" value="F:oxidoreductase activity"/>
    <property type="evidence" value="ECO:0007669"/>
    <property type="project" value="UniProtKB-KW"/>
</dbReference>
<dbReference type="Gene3D" id="3.40.50.720">
    <property type="entry name" value="NAD(P)-binding Rossmann-like Domain"/>
    <property type="match status" value="1"/>
</dbReference>
<evidence type="ECO:0000256" key="1">
    <source>
        <dbReference type="ARBA" id="ARBA00006484"/>
    </source>
</evidence>
<gene>
    <name evidence="3" type="ORF">SAMN05216548_103143</name>
</gene>
<keyword evidence="2" id="KW-0560">Oxidoreductase</keyword>
<dbReference type="SUPFAM" id="SSF51735">
    <property type="entry name" value="NAD(P)-binding Rossmann-fold domains"/>
    <property type="match status" value="1"/>
</dbReference>
<dbReference type="PANTHER" id="PTHR43669">
    <property type="entry name" value="5-KETO-D-GLUCONATE 5-REDUCTASE"/>
    <property type="match status" value="1"/>
</dbReference>
<dbReference type="FunFam" id="3.40.50.720:FF:000084">
    <property type="entry name" value="Short-chain dehydrogenase reductase"/>
    <property type="match status" value="1"/>
</dbReference>
<evidence type="ECO:0000313" key="3">
    <source>
        <dbReference type="EMBL" id="SEQ23699.1"/>
    </source>
</evidence>
<dbReference type="PRINTS" id="PR00081">
    <property type="entry name" value="GDHRDH"/>
</dbReference>